<organism evidence="2 3">
    <name type="scientific">Kribbella lupini</name>
    <dbReference type="NCBI Taxonomy" id="291602"/>
    <lineage>
        <taxon>Bacteria</taxon>
        <taxon>Bacillati</taxon>
        <taxon>Actinomycetota</taxon>
        <taxon>Actinomycetes</taxon>
        <taxon>Propionibacteriales</taxon>
        <taxon>Kribbellaceae</taxon>
        <taxon>Kribbella</taxon>
    </lineage>
</organism>
<keyword evidence="1" id="KW-1133">Transmembrane helix</keyword>
<dbReference type="Proteomes" id="UP001500363">
    <property type="component" value="Unassembled WGS sequence"/>
</dbReference>
<protein>
    <recommendedName>
        <fullName evidence="4">Tight adherence protein B</fullName>
    </recommendedName>
</protein>
<evidence type="ECO:0000313" key="3">
    <source>
        <dbReference type="Proteomes" id="UP001500363"/>
    </source>
</evidence>
<reference evidence="2 3" key="1">
    <citation type="journal article" date="2019" name="Int. J. Syst. Evol. Microbiol.">
        <title>The Global Catalogue of Microorganisms (GCM) 10K type strain sequencing project: providing services to taxonomists for standard genome sequencing and annotation.</title>
        <authorList>
            <consortium name="The Broad Institute Genomics Platform"/>
            <consortium name="The Broad Institute Genome Sequencing Center for Infectious Disease"/>
            <person name="Wu L."/>
            <person name="Ma J."/>
        </authorList>
    </citation>
    <scope>NUCLEOTIDE SEQUENCE [LARGE SCALE GENOMIC DNA]</scope>
    <source>
        <strain evidence="2 3">JCM 14303</strain>
    </source>
</reference>
<dbReference type="EMBL" id="BAAANC010000002">
    <property type="protein sequence ID" value="GAA1535545.1"/>
    <property type="molecule type" value="Genomic_DNA"/>
</dbReference>
<keyword evidence="3" id="KW-1185">Reference proteome</keyword>
<feature type="transmembrane region" description="Helical" evidence="1">
    <location>
        <begin position="124"/>
        <end position="145"/>
    </location>
</feature>
<keyword evidence="1" id="KW-0812">Transmembrane</keyword>
<keyword evidence="1" id="KW-0472">Membrane</keyword>
<accession>A0ABN2B7S6</accession>
<feature type="transmembrane region" description="Helical" evidence="1">
    <location>
        <begin position="97"/>
        <end position="118"/>
    </location>
</feature>
<sequence length="173" mass="17852">MLVGLVVGVGMVGVGPWVLALSCGVLVGALAGGLADHHARTQREQVRAAVGELPVGVRVAAYRATRRGPVPSGAGVVAAAVRIAEYQLSLVPRRNSIYPLVPLWVVVVPGVLAGVAMVPEFSDVFVVLGVMIVLCGVAVVAQVVWAPRRLRERLRLLGVEEGVERAGAGGLGS</sequence>
<comment type="caution">
    <text evidence="2">The sequence shown here is derived from an EMBL/GenBank/DDBJ whole genome shotgun (WGS) entry which is preliminary data.</text>
</comment>
<evidence type="ECO:0008006" key="4">
    <source>
        <dbReference type="Google" id="ProtNLM"/>
    </source>
</evidence>
<evidence type="ECO:0000313" key="2">
    <source>
        <dbReference type="EMBL" id="GAA1535545.1"/>
    </source>
</evidence>
<feature type="transmembrane region" description="Helical" evidence="1">
    <location>
        <begin position="14"/>
        <end position="35"/>
    </location>
</feature>
<gene>
    <name evidence="2" type="ORF">GCM10009741_42580</name>
</gene>
<proteinExistence type="predicted"/>
<evidence type="ECO:0000256" key="1">
    <source>
        <dbReference type="SAM" id="Phobius"/>
    </source>
</evidence>
<name>A0ABN2B7S6_9ACTN</name>